<dbReference type="SUPFAM" id="SSF53474">
    <property type="entry name" value="alpha/beta-Hydrolases"/>
    <property type="match status" value="1"/>
</dbReference>
<dbReference type="Pfam" id="PF01738">
    <property type="entry name" value="DLH"/>
    <property type="match status" value="1"/>
</dbReference>
<evidence type="ECO:0000313" key="2">
    <source>
        <dbReference type="EnsemblPlants" id="Solyc05g043425.1.1"/>
    </source>
</evidence>
<dbReference type="Gramene" id="Solyc05g043425.1.1">
    <property type="protein sequence ID" value="Solyc05g043425.1.1"/>
    <property type="gene ID" value="Solyc05g043425.1"/>
</dbReference>
<evidence type="ECO:0000259" key="1">
    <source>
        <dbReference type="Pfam" id="PF01738"/>
    </source>
</evidence>
<organism evidence="2">
    <name type="scientific">Solanum lycopersicum</name>
    <name type="common">Tomato</name>
    <name type="synonym">Lycopersicon esculentum</name>
    <dbReference type="NCBI Taxonomy" id="4081"/>
    <lineage>
        <taxon>Eukaryota</taxon>
        <taxon>Viridiplantae</taxon>
        <taxon>Streptophyta</taxon>
        <taxon>Embryophyta</taxon>
        <taxon>Tracheophyta</taxon>
        <taxon>Spermatophyta</taxon>
        <taxon>Magnoliopsida</taxon>
        <taxon>eudicotyledons</taxon>
        <taxon>Gunneridae</taxon>
        <taxon>Pentapetalae</taxon>
        <taxon>asterids</taxon>
        <taxon>lamiids</taxon>
        <taxon>Solanales</taxon>
        <taxon>Solanaceae</taxon>
        <taxon>Solanoideae</taxon>
        <taxon>Solaneae</taxon>
        <taxon>Solanum</taxon>
        <taxon>Solanum subgen. Lycopersicon</taxon>
    </lineage>
</organism>
<reference evidence="2" key="2">
    <citation type="submission" date="2019-01" db="UniProtKB">
        <authorList>
            <consortium name="EnsemblPlants"/>
        </authorList>
    </citation>
    <scope>IDENTIFICATION</scope>
    <source>
        <strain evidence="2">cv. Heinz 1706</strain>
    </source>
</reference>
<accession>A0A3Q7GH68</accession>
<dbReference type="GO" id="GO:0016787">
    <property type="term" value="F:hydrolase activity"/>
    <property type="evidence" value="ECO:0007669"/>
    <property type="project" value="InterPro"/>
</dbReference>
<dbReference type="InterPro" id="IPR051049">
    <property type="entry name" value="Dienelactone_hydrolase-like"/>
</dbReference>
<protein>
    <recommendedName>
        <fullName evidence="1">Dienelactone hydrolase domain-containing protein</fullName>
    </recommendedName>
</protein>
<evidence type="ECO:0000313" key="3">
    <source>
        <dbReference type="Proteomes" id="UP000004994"/>
    </source>
</evidence>
<dbReference type="InParanoid" id="A0A3Q7GH68"/>
<dbReference type="AlphaFoldDB" id="A0A3Q7GH68"/>
<dbReference type="InterPro" id="IPR029058">
    <property type="entry name" value="AB_hydrolase_fold"/>
</dbReference>
<dbReference type="Proteomes" id="UP000004994">
    <property type="component" value="Chromosome 5"/>
</dbReference>
<keyword evidence="3" id="KW-1185">Reference proteome</keyword>
<sequence>MHLELKNRIPNLRIESKRDFKKAEEGDSNWVWCGNHGRHGAGQMKGVETGKALEEKLKTAGVPHEVYFYPKTGHAFMNKSPEGVERRQKMGMPDVEDAAVDQAWSRFRSWMSRFLSA</sequence>
<dbReference type="STRING" id="4081.A0A3Q7GH68"/>
<proteinExistence type="predicted"/>
<dbReference type="PANTHER" id="PTHR46623:SF6">
    <property type="entry name" value="ALPHA_BETA-HYDROLASES SUPERFAMILY PROTEIN"/>
    <property type="match status" value="1"/>
</dbReference>
<dbReference type="PANTHER" id="PTHR46623">
    <property type="entry name" value="CARBOXYMETHYLENEBUTENOLIDASE-RELATED"/>
    <property type="match status" value="1"/>
</dbReference>
<dbReference type="InterPro" id="IPR002925">
    <property type="entry name" value="Dienelactn_hydro"/>
</dbReference>
<feature type="domain" description="Dienelactone hydrolase" evidence="1">
    <location>
        <begin position="51"/>
        <end position="114"/>
    </location>
</feature>
<dbReference type="EnsemblPlants" id="Solyc05g043425.1.1">
    <property type="protein sequence ID" value="Solyc05g043425.1.1"/>
    <property type="gene ID" value="Solyc05g043425.1"/>
</dbReference>
<reference evidence="2" key="1">
    <citation type="journal article" date="2012" name="Nature">
        <title>The tomato genome sequence provides insights into fleshy fruit evolution.</title>
        <authorList>
            <consortium name="Tomato Genome Consortium"/>
        </authorList>
    </citation>
    <scope>NUCLEOTIDE SEQUENCE [LARGE SCALE GENOMIC DNA]</scope>
    <source>
        <strain evidence="2">cv. Heinz 1706</strain>
    </source>
</reference>
<dbReference type="Gene3D" id="3.40.50.1820">
    <property type="entry name" value="alpha/beta hydrolase"/>
    <property type="match status" value="1"/>
</dbReference>
<name>A0A3Q7GH68_SOLLC</name>